<reference evidence="3" key="1">
    <citation type="submission" date="2022-10" db="EMBL/GenBank/DDBJ databases">
        <title>Hoeflea sp. G2-23, isolated from marine algae.</title>
        <authorList>
            <person name="Kristyanto S."/>
            <person name="Kim J.M."/>
            <person name="Jeon C.O."/>
        </authorList>
    </citation>
    <scope>NUCLEOTIDE SEQUENCE</scope>
    <source>
        <strain evidence="3">G2-23</strain>
    </source>
</reference>
<dbReference type="InterPro" id="IPR007837">
    <property type="entry name" value="DinB"/>
</dbReference>
<dbReference type="RefSeq" id="WP_267652561.1">
    <property type="nucleotide sequence ID" value="NZ_JAOVZR010000001.1"/>
</dbReference>
<evidence type="ECO:0000256" key="2">
    <source>
        <dbReference type="ARBA" id="ARBA00022723"/>
    </source>
</evidence>
<protein>
    <submittedName>
        <fullName evidence="3">DinB family protein</fullName>
    </submittedName>
</protein>
<comment type="similarity">
    <text evidence="1">Belongs to the DinB family.</text>
</comment>
<organism evidence="3 4">
    <name type="scientific">Hoeflea algicola</name>
    <dbReference type="NCBI Taxonomy" id="2983763"/>
    <lineage>
        <taxon>Bacteria</taxon>
        <taxon>Pseudomonadati</taxon>
        <taxon>Pseudomonadota</taxon>
        <taxon>Alphaproteobacteria</taxon>
        <taxon>Hyphomicrobiales</taxon>
        <taxon>Rhizobiaceae</taxon>
        <taxon>Hoeflea</taxon>
    </lineage>
</organism>
<keyword evidence="4" id="KW-1185">Reference proteome</keyword>
<dbReference type="EMBL" id="JAOVZR010000001">
    <property type="protein sequence ID" value="MCY0146925.1"/>
    <property type="molecule type" value="Genomic_DNA"/>
</dbReference>
<evidence type="ECO:0000313" key="3">
    <source>
        <dbReference type="EMBL" id="MCY0146925.1"/>
    </source>
</evidence>
<comment type="caution">
    <text evidence="3">The sequence shown here is derived from an EMBL/GenBank/DDBJ whole genome shotgun (WGS) entry which is preliminary data.</text>
</comment>
<sequence>MNRSAWPYLQMALNNAWANATLYRALSGLDAPAFAAERPGFFPSFSATLNHVCEVDLFYLDALEQGGRGRSVFGIGAIAEPVALATVQAEADRRLIAFCRALDGQLLAQSRSTDRPEGPVEERIDALLLHLFQHQIHHRGQAHVQVQHAGIAPPQLDEFHLEFERAPSAQAYRM</sequence>
<gene>
    <name evidence="3" type="ORF">OEG84_04130</name>
</gene>
<dbReference type="Gene3D" id="1.20.120.450">
    <property type="entry name" value="dinb family like domain"/>
    <property type="match status" value="1"/>
</dbReference>
<accession>A0ABT3Z570</accession>
<dbReference type="Pfam" id="PF05163">
    <property type="entry name" value="DinB"/>
    <property type="match status" value="1"/>
</dbReference>
<proteinExistence type="inferred from homology"/>
<dbReference type="PANTHER" id="PTHR37302">
    <property type="entry name" value="SLR1116 PROTEIN"/>
    <property type="match status" value="1"/>
</dbReference>
<dbReference type="Proteomes" id="UP001073227">
    <property type="component" value="Unassembled WGS sequence"/>
</dbReference>
<name>A0ABT3Z570_9HYPH</name>
<dbReference type="PANTHER" id="PTHR37302:SF3">
    <property type="entry name" value="DAMAGE-INDUCIBLE PROTEIN DINB"/>
    <property type="match status" value="1"/>
</dbReference>
<evidence type="ECO:0000256" key="1">
    <source>
        <dbReference type="ARBA" id="ARBA00008635"/>
    </source>
</evidence>
<keyword evidence="2" id="KW-0479">Metal-binding</keyword>
<evidence type="ECO:0000313" key="4">
    <source>
        <dbReference type="Proteomes" id="UP001073227"/>
    </source>
</evidence>
<dbReference type="SUPFAM" id="SSF109854">
    <property type="entry name" value="DinB/YfiT-like putative metalloenzymes"/>
    <property type="match status" value="1"/>
</dbReference>
<dbReference type="InterPro" id="IPR034660">
    <property type="entry name" value="DinB/YfiT-like"/>
</dbReference>